<dbReference type="EMBL" id="CANTFL010001475">
    <property type="protein sequence ID" value="CAI5742730.1"/>
    <property type="molecule type" value="Genomic_DNA"/>
</dbReference>
<evidence type="ECO:0008006" key="4">
    <source>
        <dbReference type="Google" id="ProtNLM"/>
    </source>
</evidence>
<accession>A0AAV0V0H4</accession>
<evidence type="ECO:0000256" key="1">
    <source>
        <dbReference type="SAM" id="MobiDB-lite"/>
    </source>
</evidence>
<evidence type="ECO:0000313" key="2">
    <source>
        <dbReference type="EMBL" id="CAI5742730.1"/>
    </source>
</evidence>
<proteinExistence type="predicted"/>
<feature type="compositionally biased region" description="Polar residues" evidence="1">
    <location>
        <begin position="22"/>
        <end position="31"/>
    </location>
</feature>
<gene>
    <name evidence="2" type="ORF">HBR001_LOCUS9128</name>
</gene>
<dbReference type="AlphaFoldDB" id="A0AAV0V0H4"/>
<feature type="region of interest" description="Disordered" evidence="1">
    <location>
        <begin position="15"/>
        <end position="39"/>
    </location>
</feature>
<protein>
    <recommendedName>
        <fullName evidence="4">RxLR effector protein</fullName>
    </recommendedName>
</protein>
<organism evidence="2 3">
    <name type="scientific">Hyaloperonospora brassicae</name>
    <name type="common">Brassica downy mildew</name>
    <name type="synonym">Peronospora brassicae</name>
    <dbReference type="NCBI Taxonomy" id="162125"/>
    <lineage>
        <taxon>Eukaryota</taxon>
        <taxon>Sar</taxon>
        <taxon>Stramenopiles</taxon>
        <taxon>Oomycota</taxon>
        <taxon>Peronosporomycetes</taxon>
        <taxon>Peronosporales</taxon>
        <taxon>Peronosporaceae</taxon>
        <taxon>Hyaloperonospora</taxon>
    </lineage>
</organism>
<reference evidence="2" key="1">
    <citation type="submission" date="2022-12" db="EMBL/GenBank/DDBJ databases">
        <authorList>
            <person name="Webb A."/>
        </authorList>
    </citation>
    <scope>NUCLEOTIDE SEQUENCE</scope>
    <source>
        <strain evidence="2">Hp1</strain>
    </source>
</reference>
<keyword evidence="3" id="KW-1185">Reference proteome</keyword>
<name>A0AAV0V0H4_HYABA</name>
<evidence type="ECO:0000313" key="3">
    <source>
        <dbReference type="Proteomes" id="UP001162031"/>
    </source>
</evidence>
<comment type="caution">
    <text evidence="2">The sequence shown here is derived from an EMBL/GenBank/DDBJ whole genome shotgun (WGS) entry which is preliminary data.</text>
</comment>
<dbReference type="Proteomes" id="UP001162031">
    <property type="component" value="Unassembled WGS sequence"/>
</dbReference>
<sequence>MQAFPLPVDGSLVYGHNGVSGDRQSISNDTAGSEERVLSGTSSPIEVMAENMVSQLKKALHATPDPTLTNGAWTQLMKSDAHVLKRYKEMLVKVESPEALHDVEKKLRLLENGGATGLENVLDAVRTAEKELADQDVSLAKTKLLQQPQPCPFEKYVVMLKDAQILGSQHSVNWYAVEKLVELYNTIAKPPADKTLLDLFLIGFNNVPNGSRLLSISKKSRISGPKAEHLQNKIFESWIKGETSAESVFNLLKISRLSSSDAVYEKLDAFERYFALFNARFPDRKTNWSTLFNEHKVSPTVANTLIARGEKLNLVD</sequence>